<evidence type="ECO:0000256" key="6">
    <source>
        <dbReference type="ARBA" id="ARBA00022553"/>
    </source>
</evidence>
<dbReference type="GO" id="GO:0005886">
    <property type="term" value="C:plasma membrane"/>
    <property type="evidence" value="ECO:0007669"/>
    <property type="project" value="UniProtKB-SubCell"/>
</dbReference>
<evidence type="ECO:0000256" key="3">
    <source>
        <dbReference type="ARBA" id="ARBA00012799"/>
    </source>
</evidence>
<evidence type="ECO:0000256" key="14">
    <source>
        <dbReference type="SAM" id="MobiDB-lite"/>
    </source>
</evidence>
<dbReference type="OrthoDB" id="9782569at2"/>
<dbReference type="InterPro" id="IPR003352">
    <property type="entry name" value="PTS_EIIC"/>
</dbReference>
<dbReference type="Pfam" id="PF02378">
    <property type="entry name" value="PTS_EIIC"/>
    <property type="match status" value="1"/>
</dbReference>
<evidence type="ECO:0000313" key="19">
    <source>
        <dbReference type="EMBL" id="EYF05952.1"/>
    </source>
</evidence>
<keyword evidence="11" id="KW-0418">Kinase</keyword>
<dbReference type="InterPro" id="IPR050864">
    <property type="entry name" value="Bacterial_PTS_Sugar_Transport"/>
</dbReference>
<feature type="signal peptide" evidence="16">
    <location>
        <begin position="1"/>
        <end position="20"/>
    </location>
</feature>
<evidence type="ECO:0000256" key="11">
    <source>
        <dbReference type="ARBA" id="ARBA00022777"/>
    </source>
</evidence>
<evidence type="ECO:0000256" key="7">
    <source>
        <dbReference type="ARBA" id="ARBA00022597"/>
    </source>
</evidence>
<evidence type="ECO:0000256" key="16">
    <source>
        <dbReference type="SAM" id="SignalP"/>
    </source>
</evidence>
<evidence type="ECO:0000256" key="15">
    <source>
        <dbReference type="SAM" id="Phobius"/>
    </source>
</evidence>
<dbReference type="NCBIfam" id="TIGR01427">
    <property type="entry name" value="PTS_IIC_fructo"/>
    <property type="match status" value="1"/>
</dbReference>
<evidence type="ECO:0000256" key="5">
    <source>
        <dbReference type="ARBA" id="ARBA00022475"/>
    </source>
</evidence>
<keyword evidence="10 15" id="KW-0812">Transmembrane</keyword>
<evidence type="ECO:0000313" key="20">
    <source>
        <dbReference type="Proteomes" id="UP000019678"/>
    </source>
</evidence>
<dbReference type="CDD" id="cd05569">
    <property type="entry name" value="PTS_IIB_fructose"/>
    <property type="match status" value="2"/>
</dbReference>
<dbReference type="GO" id="GO:0009401">
    <property type="term" value="P:phosphoenolpyruvate-dependent sugar phosphotransferase system"/>
    <property type="evidence" value="ECO:0007669"/>
    <property type="project" value="UniProtKB-KW"/>
</dbReference>
<feature type="transmembrane region" description="Helical" evidence="15">
    <location>
        <begin position="424"/>
        <end position="448"/>
    </location>
</feature>
<dbReference type="InterPro" id="IPR013014">
    <property type="entry name" value="PTS_EIIC_2"/>
</dbReference>
<dbReference type="RefSeq" id="WP_044240925.1">
    <property type="nucleotide sequence ID" value="NZ_ASRX01000019.1"/>
</dbReference>
<dbReference type="FunFam" id="3.40.50.2300:FF:000014">
    <property type="entry name" value="PTS system fructose-like transporter subunit IIB"/>
    <property type="match status" value="1"/>
</dbReference>
<proteinExistence type="predicted"/>
<feature type="transmembrane region" description="Helical" evidence="15">
    <location>
        <begin position="495"/>
        <end position="521"/>
    </location>
</feature>
<keyword evidence="9" id="KW-0598">Phosphotransferase system</keyword>
<dbReference type="PANTHER" id="PTHR30505:SF0">
    <property type="entry name" value="FRUCTOSE-LIKE PTS SYSTEM EIIBC COMPONENT-RELATED"/>
    <property type="match status" value="1"/>
</dbReference>
<feature type="transmembrane region" description="Helical" evidence="15">
    <location>
        <begin position="315"/>
        <end position="335"/>
    </location>
</feature>
<evidence type="ECO:0000256" key="13">
    <source>
        <dbReference type="ARBA" id="ARBA00023136"/>
    </source>
</evidence>
<dbReference type="InterPro" id="IPR003353">
    <property type="entry name" value="PTS_IIB_fruc"/>
</dbReference>
<dbReference type="STRING" id="1192034.CAP_2411"/>
<dbReference type="Proteomes" id="UP000019678">
    <property type="component" value="Unassembled WGS sequence"/>
</dbReference>
<feature type="transmembrane region" description="Helical" evidence="15">
    <location>
        <begin position="347"/>
        <end position="373"/>
    </location>
</feature>
<dbReference type="AlphaFoldDB" id="A0A017TAL7"/>
<dbReference type="GO" id="GO:0022877">
    <property type="term" value="F:protein-N(PI)-phosphohistidine-fructose phosphotransferase system transporter activity"/>
    <property type="evidence" value="ECO:0007669"/>
    <property type="project" value="InterPro"/>
</dbReference>
<dbReference type="Pfam" id="PF02302">
    <property type="entry name" value="PTS_IIB"/>
    <property type="match status" value="2"/>
</dbReference>
<protein>
    <recommendedName>
        <fullName evidence="3">protein-N(pi)-phosphohistidine--D-fructose phosphotransferase</fullName>
        <ecNumber evidence="3">2.7.1.202</ecNumber>
    </recommendedName>
</protein>
<feature type="compositionally biased region" description="Low complexity" evidence="14">
    <location>
        <begin position="275"/>
        <end position="291"/>
    </location>
</feature>
<feature type="region of interest" description="Disordered" evidence="14">
    <location>
        <begin position="273"/>
        <end position="300"/>
    </location>
</feature>
<dbReference type="eggNOG" id="COG1299">
    <property type="taxonomic scope" value="Bacteria"/>
</dbReference>
<accession>A0A017TAL7</accession>
<dbReference type="Gene3D" id="3.40.50.2300">
    <property type="match status" value="2"/>
</dbReference>
<evidence type="ECO:0000259" key="17">
    <source>
        <dbReference type="PROSITE" id="PS51099"/>
    </source>
</evidence>
<evidence type="ECO:0000256" key="12">
    <source>
        <dbReference type="ARBA" id="ARBA00022989"/>
    </source>
</evidence>
<dbReference type="eggNOG" id="COG1445">
    <property type="taxonomic scope" value="Bacteria"/>
</dbReference>
<evidence type="ECO:0000256" key="4">
    <source>
        <dbReference type="ARBA" id="ARBA00022448"/>
    </source>
</evidence>
<dbReference type="PANTHER" id="PTHR30505">
    <property type="entry name" value="FRUCTOSE-LIKE PERMEASE"/>
    <property type="match status" value="1"/>
</dbReference>
<gene>
    <name evidence="19" type="ORF">CAP_2411</name>
</gene>
<keyword evidence="7" id="KW-0762">Sugar transport</keyword>
<dbReference type="GO" id="GO:0090563">
    <property type="term" value="F:protein-phosphocysteine-sugar phosphotransferase activity"/>
    <property type="evidence" value="ECO:0007669"/>
    <property type="project" value="TreeGrafter"/>
</dbReference>
<feature type="domain" description="PTS EIIC type-2" evidence="18">
    <location>
        <begin position="305"/>
        <end position="640"/>
    </location>
</feature>
<dbReference type="EMBL" id="ASRX01000019">
    <property type="protein sequence ID" value="EYF05952.1"/>
    <property type="molecule type" value="Genomic_DNA"/>
</dbReference>
<comment type="caution">
    <text evidence="19">The sequence shown here is derived from an EMBL/GenBank/DDBJ whole genome shotgun (WGS) entry which is preliminary data.</text>
</comment>
<dbReference type="InterPro" id="IPR006327">
    <property type="entry name" value="PTS_IIC_fruc"/>
</dbReference>
<feature type="transmembrane region" description="Helical" evidence="15">
    <location>
        <begin position="541"/>
        <end position="561"/>
    </location>
</feature>
<feature type="domain" description="PTS EIIB type-2" evidence="17">
    <location>
        <begin position="132"/>
        <end position="227"/>
    </location>
</feature>
<name>A0A017TAL7_9BACT</name>
<dbReference type="InterPro" id="IPR013011">
    <property type="entry name" value="PTS_EIIB_2"/>
</dbReference>
<dbReference type="GO" id="GO:0005351">
    <property type="term" value="F:carbohydrate:proton symporter activity"/>
    <property type="evidence" value="ECO:0007669"/>
    <property type="project" value="InterPro"/>
</dbReference>
<feature type="transmembrane region" description="Helical" evidence="15">
    <location>
        <begin position="460"/>
        <end position="483"/>
    </location>
</feature>
<sequence>MRTILVVTASPASLAHALMAAEALREQGSRDGHRVLVDIRGAPDATPLTEADIAAADAVLVAADTEVEASPFAGKPVHRTTTAKAIRDPEAALRAAFGDAPRVSAAPASSAPATVYSATRAENSAPPAGKKLVAVTACPTGIAHTFMAAEALRKQAAAMGHTLAVETQGSVGAKNVLTPTQIREADAVIIAADTAVDPARFTGKAIHTTTTGTALKKPAAVIEAALAAHTAHTAHTAQAAQAAHAAHAFTARGTSGGSATATPLVAFAPGAPEDAAPLPSATSPLPSATSPLPSPLLPSPPRPGPYKHLLTGVSYMLPLVVAGGLLVALSFLWGVDGAAQPGTLPAALMQVGSGAALALMVPVLSGFIAYSIADRPGLAPGLVGGMLAAQQGAGFLGGIASGFIAGYAARWLRDAIRLPQSFEGLKPVLLIPLLGTLITGLIMVYVVGAPARAVMDHLTGWLEALSGTNAVLLGLLLGGMMAIDMGGPINKAAYAFGVGLIGAGTLMPMAAVMAAGMVPPLAIAAASRLAPRKFIADERQAASAAFVLGICFITEGAIPFAAKAPLRIIPAVTAGAALTGALSMLFGCTLRAPHGGLFVLGIPNAVGNVGAYLGAILAGTVLSALLVALVKRPAETEAPEAAPGADAS</sequence>
<keyword evidence="16" id="KW-0732">Signal</keyword>
<dbReference type="InterPro" id="IPR003501">
    <property type="entry name" value="PTS_EIIB_2/3"/>
</dbReference>
<dbReference type="NCBIfam" id="TIGR00829">
    <property type="entry name" value="FRU"/>
    <property type="match status" value="1"/>
</dbReference>
<evidence type="ECO:0000256" key="10">
    <source>
        <dbReference type="ARBA" id="ARBA00022692"/>
    </source>
</evidence>
<evidence type="ECO:0000259" key="18">
    <source>
        <dbReference type="PROSITE" id="PS51104"/>
    </source>
</evidence>
<keyword evidence="20" id="KW-1185">Reference proteome</keyword>
<keyword evidence="6" id="KW-0597">Phosphoprotein</keyword>
<feature type="transmembrane region" description="Helical" evidence="15">
    <location>
        <begin position="612"/>
        <end position="630"/>
    </location>
</feature>
<dbReference type="InterPro" id="IPR036095">
    <property type="entry name" value="PTS_EIIB-like_sf"/>
</dbReference>
<feature type="transmembrane region" description="Helical" evidence="15">
    <location>
        <begin position="568"/>
        <end position="592"/>
    </location>
</feature>
<evidence type="ECO:0000256" key="1">
    <source>
        <dbReference type="ARBA" id="ARBA00001401"/>
    </source>
</evidence>
<keyword evidence="12 15" id="KW-1133">Transmembrane helix</keyword>
<keyword evidence="4" id="KW-0813">Transport</keyword>
<organism evidence="19 20">
    <name type="scientific">Chondromyces apiculatus DSM 436</name>
    <dbReference type="NCBI Taxonomy" id="1192034"/>
    <lineage>
        <taxon>Bacteria</taxon>
        <taxon>Pseudomonadati</taxon>
        <taxon>Myxococcota</taxon>
        <taxon>Polyangia</taxon>
        <taxon>Polyangiales</taxon>
        <taxon>Polyangiaceae</taxon>
        <taxon>Chondromyces</taxon>
    </lineage>
</organism>
<dbReference type="PROSITE" id="PS51104">
    <property type="entry name" value="PTS_EIIC_TYPE_2"/>
    <property type="match status" value="1"/>
</dbReference>
<comment type="catalytic activity">
    <reaction evidence="1">
        <text>D-fructose(out) + N(pros)-phospho-L-histidyl-[protein] = D-fructose 1-phosphate(in) + L-histidyl-[protein]</text>
        <dbReference type="Rhea" id="RHEA:49252"/>
        <dbReference type="Rhea" id="RHEA-COMP:9745"/>
        <dbReference type="Rhea" id="RHEA-COMP:9746"/>
        <dbReference type="ChEBI" id="CHEBI:29979"/>
        <dbReference type="ChEBI" id="CHEBI:37721"/>
        <dbReference type="ChEBI" id="CHEBI:58674"/>
        <dbReference type="ChEBI" id="CHEBI:64837"/>
        <dbReference type="EC" id="2.7.1.202"/>
    </reaction>
</comment>
<evidence type="ECO:0000256" key="9">
    <source>
        <dbReference type="ARBA" id="ARBA00022683"/>
    </source>
</evidence>
<comment type="subcellular location">
    <subcellularLocation>
        <location evidence="2">Cell inner membrane</location>
        <topology evidence="2">Multi-pass membrane protein</topology>
    </subcellularLocation>
</comment>
<evidence type="ECO:0000256" key="2">
    <source>
        <dbReference type="ARBA" id="ARBA00004429"/>
    </source>
</evidence>
<feature type="transmembrane region" description="Helical" evidence="15">
    <location>
        <begin position="393"/>
        <end position="412"/>
    </location>
</feature>
<keyword evidence="13 15" id="KW-0472">Membrane</keyword>
<keyword evidence="8" id="KW-0808">Transferase</keyword>
<feature type="chain" id="PRO_5001496743" description="protein-N(pi)-phosphohistidine--D-fructose phosphotransferase" evidence="16">
    <location>
        <begin position="21"/>
        <end position="648"/>
    </location>
</feature>
<dbReference type="SUPFAM" id="SSF52794">
    <property type="entry name" value="PTS system IIB component-like"/>
    <property type="match status" value="2"/>
</dbReference>
<keyword evidence="5" id="KW-1003">Cell membrane</keyword>
<dbReference type="PROSITE" id="PS51099">
    <property type="entry name" value="PTS_EIIB_TYPE_2"/>
    <property type="match status" value="1"/>
</dbReference>
<dbReference type="EC" id="2.7.1.202" evidence="3"/>
<reference evidence="19 20" key="1">
    <citation type="submission" date="2013-05" db="EMBL/GenBank/DDBJ databases">
        <title>Genome assembly of Chondromyces apiculatus DSM 436.</title>
        <authorList>
            <person name="Sharma G."/>
            <person name="Khatri I."/>
            <person name="Kaur C."/>
            <person name="Mayilraj S."/>
            <person name="Subramanian S."/>
        </authorList>
    </citation>
    <scope>NUCLEOTIDE SEQUENCE [LARGE SCALE GENOMIC DNA]</scope>
    <source>
        <strain evidence="19 20">DSM 436</strain>
    </source>
</reference>
<evidence type="ECO:0000256" key="8">
    <source>
        <dbReference type="ARBA" id="ARBA00022679"/>
    </source>
</evidence>